<dbReference type="SUPFAM" id="SSF89796">
    <property type="entry name" value="CoA-transferase family III (CaiB/BaiF)"/>
    <property type="match status" value="2"/>
</dbReference>
<dbReference type="PANTHER" id="PTHR48228:SF4">
    <property type="entry name" value="BLR3030 PROTEIN"/>
    <property type="match status" value="1"/>
</dbReference>
<feature type="region of interest" description="Disordered" evidence="1">
    <location>
        <begin position="391"/>
        <end position="411"/>
    </location>
</feature>
<sequence>MPVEDALLTEVLASLPGVARLDPGVTTAGGLDSAFPVSELASAAIHSAALAAADYAGSAHVTVDRRLASAWFATSIRPMGWTLPPAWDAIAGDYRTRDGWVRLHTNAPHHRAAALAVLNTDNSPESVTAAVLSWNGDELEAAVIAAGGCAAVMRTIDEWSTSAQGIAVAAEPLITWKDLGSGPAPRQMGTMLRPLTGVRVLDLTRVLAGPIATRFLALLGADVLRVDPPEWNESVLPEVTLGKRTTRLNLTDDDDRASFTALLATADVIVHGYRPSALERLGFGEHERQQIRPGLIDIAIDAYGWSGPYADRRGFDSLVQMSTGIADAGMREAGSTRPVPLPVQALDHATGYFAAAAALNALTHRRSSGIGRSARLSLARTAELLISHRAEGDHTPFPPLTKDDFDPQHEATSWGPALRLRQPIAIEGVELRAGPARDLGLDEPRWSHTG</sequence>
<accession>A0ABY2IFK0</accession>
<dbReference type="Proteomes" id="UP000297608">
    <property type="component" value="Unassembled WGS sequence"/>
</dbReference>
<name>A0ABY2IFK0_9MICO</name>
<comment type="caution">
    <text evidence="2">The sequence shown here is derived from an EMBL/GenBank/DDBJ whole genome shotgun (WGS) entry which is preliminary data.</text>
</comment>
<evidence type="ECO:0000313" key="2">
    <source>
        <dbReference type="EMBL" id="TFB90337.1"/>
    </source>
</evidence>
<dbReference type="GO" id="GO:0016740">
    <property type="term" value="F:transferase activity"/>
    <property type="evidence" value="ECO:0007669"/>
    <property type="project" value="UniProtKB-KW"/>
</dbReference>
<dbReference type="EMBL" id="SOFG01000004">
    <property type="protein sequence ID" value="TFB90337.1"/>
    <property type="molecule type" value="Genomic_DNA"/>
</dbReference>
<keyword evidence="3" id="KW-1185">Reference proteome</keyword>
<reference evidence="2 3" key="1">
    <citation type="submission" date="2019-03" db="EMBL/GenBank/DDBJ databases">
        <title>Genomics of glacier-inhabiting Cryobacterium strains.</title>
        <authorList>
            <person name="Liu Q."/>
            <person name="Xin Y.-H."/>
        </authorList>
    </citation>
    <scope>NUCLEOTIDE SEQUENCE [LARGE SCALE GENOMIC DNA]</scope>
    <source>
        <strain evidence="2 3">MDB2-B</strain>
    </source>
</reference>
<dbReference type="PANTHER" id="PTHR48228">
    <property type="entry name" value="SUCCINYL-COA--D-CITRAMALATE COA-TRANSFERASE"/>
    <property type="match status" value="1"/>
</dbReference>
<dbReference type="InterPro" id="IPR050509">
    <property type="entry name" value="CoA-transferase_III"/>
</dbReference>
<evidence type="ECO:0000256" key="1">
    <source>
        <dbReference type="SAM" id="MobiDB-lite"/>
    </source>
</evidence>
<keyword evidence="2" id="KW-0808">Transferase</keyword>
<dbReference type="RefSeq" id="WP_134531920.1">
    <property type="nucleotide sequence ID" value="NZ_SOFG01000004.1"/>
</dbReference>
<dbReference type="Gene3D" id="3.40.50.10540">
    <property type="entry name" value="Crotonobetainyl-coa:carnitine coa-transferase, domain 1"/>
    <property type="match status" value="1"/>
</dbReference>
<gene>
    <name evidence="2" type="ORF">E3O44_01605</name>
</gene>
<dbReference type="Pfam" id="PF02515">
    <property type="entry name" value="CoA_transf_3"/>
    <property type="match status" value="1"/>
</dbReference>
<dbReference type="InterPro" id="IPR023606">
    <property type="entry name" value="CoA-Trfase_III_dom_1_sf"/>
</dbReference>
<protein>
    <submittedName>
        <fullName evidence="2">Acyl-CoA transferase</fullName>
    </submittedName>
</protein>
<proteinExistence type="predicted"/>
<organism evidence="2 3">
    <name type="scientific">Cryobacterium algoricola</name>
    <dbReference type="NCBI Taxonomy" id="1259183"/>
    <lineage>
        <taxon>Bacteria</taxon>
        <taxon>Bacillati</taxon>
        <taxon>Actinomycetota</taxon>
        <taxon>Actinomycetes</taxon>
        <taxon>Micrococcales</taxon>
        <taxon>Microbacteriaceae</taxon>
        <taxon>Cryobacterium</taxon>
    </lineage>
</organism>
<dbReference type="InterPro" id="IPR003673">
    <property type="entry name" value="CoA-Trfase_fam_III"/>
</dbReference>
<evidence type="ECO:0000313" key="3">
    <source>
        <dbReference type="Proteomes" id="UP000297608"/>
    </source>
</evidence>